<dbReference type="Proteomes" id="UP000518752">
    <property type="component" value="Unassembled WGS sequence"/>
</dbReference>
<dbReference type="SMART" id="SM00220">
    <property type="entry name" value="S_TKc"/>
    <property type="match status" value="1"/>
</dbReference>
<dbReference type="SUPFAM" id="SSF56112">
    <property type="entry name" value="Protein kinase-like (PK-like)"/>
    <property type="match status" value="1"/>
</dbReference>
<dbReference type="EMBL" id="JAACJN010000015">
    <property type="protein sequence ID" value="KAF5390475.1"/>
    <property type="molecule type" value="Genomic_DNA"/>
</dbReference>
<gene>
    <name evidence="2" type="ORF">D9757_005269</name>
</gene>
<dbReference type="InterPro" id="IPR000719">
    <property type="entry name" value="Prot_kinase_dom"/>
</dbReference>
<dbReference type="AlphaFoldDB" id="A0A8H5HW14"/>
<dbReference type="GO" id="GO:0004672">
    <property type="term" value="F:protein kinase activity"/>
    <property type="evidence" value="ECO:0007669"/>
    <property type="project" value="InterPro"/>
</dbReference>
<organism evidence="2 3">
    <name type="scientific">Collybiopsis confluens</name>
    <dbReference type="NCBI Taxonomy" id="2823264"/>
    <lineage>
        <taxon>Eukaryota</taxon>
        <taxon>Fungi</taxon>
        <taxon>Dikarya</taxon>
        <taxon>Basidiomycota</taxon>
        <taxon>Agaricomycotina</taxon>
        <taxon>Agaricomycetes</taxon>
        <taxon>Agaricomycetidae</taxon>
        <taxon>Agaricales</taxon>
        <taxon>Marasmiineae</taxon>
        <taxon>Omphalotaceae</taxon>
        <taxon>Collybiopsis</taxon>
    </lineage>
</organism>
<evidence type="ECO:0000313" key="2">
    <source>
        <dbReference type="EMBL" id="KAF5390475.1"/>
    </source>
</evidence>
<dbReference type="GO" id="GO:0005524">
    <property type="term" value="F:ATP binding"/>
    <property type="evidence" value="ECO:0007669"/>
    <property type="project" value="InterPro"/>
</dbReference>
<dbReference type="Gene3D" id="1.10.510.10">
    <property type="entry name" value="Transferase(Phosphotransferase) domain 1"/>
    <property type="match status" value="1"/>
</dbReference>
<dbReference type="PROSITE" id="PS50011">
    <property type="entry name" value="PROTEIN_KINASE_DOM"/>
    <property type="match status" value="1"/>
</dbReference>
<reference evidence="2 3" key="1">
    <citation type="journal article" date="2020" name="ISME J.">
        <title>Uncovering the hidden diversity of litter-decomposition mechanisms in mushroom-forming fungi.</title>
        <authorList>
            <person name="Floudas D."/>
            <person name="Bentzer J."/>
            <person name="Ahren D."/>
            <person name="Johansson T."/>
            <person name="Persson P."/>
            <person name="Tunlid A."/>
        </authorList>
    </citation>
    <scope>NUCLEOTIDE SEQUENCE [LARGE SCALE GENOMIC DNA]</scope>
    <source>
        <strain evidence="2 3">CBS 406.79</strain>
    </source>
</reference>
<dbReference type="InterPro" id="IPR011009">
    <property type="entry name" value="Kinase-like_dom_sf"/>
</dbReference>
<protein>
    <recommendedName>
        <fullName evidence="1">Protein kinase domain-containing protein</fullName>
    </recommendedName>
</protein>
<keyword evidence="3" id="KW-1185">Reference proteome</keyword>
<accession>A0A8H5HW14</accession>
<evidence type="ECO:0000259" key="1">
    <source>
        <dbReference type="PROSITE" id="PS50011"/>
    </source>
</evidence>
<name>A0A8H5HW14_9AGAR</name>
<comment type="caution">
    <text evidence="2">The sequence shown here is derived from an EMBL/GenBank/DDBJ whole genome shotgun (WGS) entry which is preliminary data.</text>
</comment>
<sequence>MQSGPENTRADEPEVSLLVNLRGAEQWWAARYEFLKEQGYMLRPRYRPGWKASFTEVLDTFDCEDGQSLQYAQIMDAIRISDSTMVAIKRVDNPLVEGKRTISTEERMMTLFSSDEHASNPQNHSIPLLQALHIPEIEAESLLVMPWMRSPVSPHFRSVGEGLQFIKEIFEGVQYLHQNHVAHRDCSLNNMVMDARTMYPDGFHPSKPSRSYDWKTRAKHFSRTRCPPRYYLIDYGFSRIYDPSKPRPLTYGIRSGGIEPPETKKPCDPFATDVYLLGMTVRLDILDGRGDWENPGIRGFEFLRPLVNDMTQDDPSQRPNMDEVLSRFSEVVHSLSSFQLRSRVPKKDDNPLLTPFRAVSHLIWTCDMLLKRRPAIPVSQ</sequence>
<dbReference type="OrthoDB" id="5987198at2759"/>
<evidence type="ECO:0000313" key="3">
    <source>
        <dbReference type="Proteomes" id="UP000518752"/>
    </source>
</evidence>
<proteinExistence type="predicted"/>
<feature type="domain" description="Protein kinase" evidence="1">
    <location>
        <begin position="40"/>
        <end position="336"/>
    </location>
</feature>